<gene>
    <name evidence="2" type="ORF">S23_27960</name>
</gene>
<sequence>MAGSGSDTAALVVALSAQLSKFERDMKQAGDVADRAASGIEDRFSRINPAASSFLGNFASNLVTKAFDKAIELAQDLTRRFIELNDTAKLVGVSMNEIFGVQQAAGKFGAPVDDVTASLRNLAVLLDQLQRGEKNSLSNLFDANPQALQGVNVQALNLQQTFEIVANLVQNARTEIQKIDLAKAAGQTQSMVRFLELGAERTTQLSTAAAATAPDLQKLADEAKAFDDAWKRATDNVKGYLGQNLFSFIKTDLQDIVSLLQLAAKFLELFKGGPLDRFAQDADKVRAAAGTLQNFIDARPAGGQIDESAGLNTSANARADQRAFNPVGKGQGGTSTADRSRGLSNVPLTSTGQDNGKDAFDRTEEQITRHTAVLKADTLAVAENNAVQAQLRAEFELLNAIRKDDGEVTQQQIDAYEKFRASMSATQALQAAGITLTQDHATAFLTASQNIGTATAAMDQARDAVNKLNSASTQVGSALSNAFADAVVEGKNLNDVLSNLLKTLEKAAINSLFSSFFNQQAGGGLSPFASFAKSLIPGFAEGTDFAPGGLAWVGERGKELVNLPRGAQVIPNNIARRTGGGTTLSIVNQIAGEISPATIDNLQRSQIATQRKFAQIDKLLVSTQRMQATGVG</sequence>
<evidence type="ECO:0000313" key="3">
    <source>
        <dbReference type="Proteomes" id="UP000007886"/>
    </source>
</evidence>
<accession>A0AAI8MDL4</accession>
<dbReference type="KEGG" id="brs:S23_27960"/>
<dbReference type="EMBL" id="AP012279">
    <property type="protein sequence ID" value="BAL76008.1"/>
    <property type="molecule type" value="Genomic_DNA"/>
</dbReference>
<name>A0AAI8MDL4_9BRAD</name>
<dbReference type="Proteomes" id="UP000007886">
    <property type="component" value="Chromosome"/>
</dbReference>
<reference evidence="2 3" key="1">
    <citation type="journal article" date="2012" name="Microbes Environ.">
        <title>Complete genome sequence of Bradyrhizobium sp. S23321: insights into symbiosis evolution in soil oligotrophs.</title>
        <authorList>
            <person name="Okubo T."/>
            <person name="Tsukui T."/>
            <person name="Maita H."/>
            <person name="Okamoto S."/>
            <person name="Oshima K."/>
            <person name="Fujisawa T."/>
            <person name="Saito A."/>
            <person name="Futamata H."/>
            <person name="Hattori R."/>
            <person name="Shimomura Y."/>
            <person name="Haruta S."/>
            <person name="Morimoto S."/>
            <person name="Wang Y."/>
            <person name="Sakai Y."/>
            <person name="Hattori M."/>
            <person name="Aizawa S."/>
            <person name="Nagashima K.V.P."/>
            <person name="Masuda S."/>
            <person name="Hattori T."/>
            <person name="Yamashita A."/>
            <person name="Bao Z."/>
            <person name="Hayatsu M."/>
            <person name="Kajiya-Kanegae H."/>
            <person name="Yoshinaga I."/>
            <person name="Sakamoto K."/>
            <person name="Toyota K."/>
            <person name="Nakao M."/>
            <person name="Kohara M."/>
            <person name="Anda M."/>
            <person name="Niwa R."/>
            <person name="Jung-Hwan P."/>
            <person name="Sameshima-Saito R."/>
            <person name="Tokuda S."/>
            <person name="Yamamoto S."/>
            <person name="Yamamoto S."/>
            <person name="Yokoyama T."/>
            <person name="Akutsu T."/>
            <person name="Nakamura Y."/>
            <person name="Nakahira-Yanaka Y."/>
            <person name="Takada Hoshino Y."/>
            <person name="Hirakawa H."/>
            <person name="Mitsui H."/>
            <person name="Terasawa K."/>
            <person name="Itakura M."/>
            <person name="Sato S."/>
            <person name="Ikeda-Ohtsubo W."/>
            <person name="Sakakura N."/>
            <person name="Kaminuma E."/>
            <person name="Minamisawa K."/>
        </authorList>
    </citation>
    <scope>NUCLEOTIDE SEQUENCE [LARGE SCALE GENOMIC DNA]</scope>
    <source>
        <strain evidence="2 3">S23321</strain>
    </source>
</reference>
<proteinExistence type="predicted"/>
<organism evidence="2 3">
    <name type="scientific">Bradyrhizobium cosmicum</name>
    <dbReference type="NCBI Taxonomy" id="1404864"/>
    <lineage>
        <taxon>Bacteria</taxon>
        <taxon>Pseudomonadati</taxon>
        <taxon>Pseudomonadota</taxon>
        <taxon>Alphaproteobacteria</taxon>
        <taxon>Hyphomicrobiales</taxon>
        <taxon>Nitrobacteraceae</taxon>
        <taxon>Bradyrhizobium</taxon>
    </lineage>
</organism>
<evidence type="ECO:0000313" key="2">
    <source>
        <dbReference type="EMBL" id="BAL76008.1"/>
    </source>
</evidence>
<dbReference type="AlphaFoldDB" id="A0AAI8MDL4"/>
<evidence type="ECO:0000256" key="1">
    <source>
        <dbReference type="SAM" id="MobiDB-lite"/>
    </source>
</evidence>
<evidence type="ECO:0008006" key="4">
    <source>
        <dbReference type="Google" id="ProtNLM"/>
    </source>
</evidence>
<dbReference type="RefSeq" id="WP_015685328.1">
    <property type="nucleotide sequence ID" value="NC_017082.1"/>
</dbReference>
<feature type="region of interest" description="Disordered" evidence="1">
    <location>
        <begin position="319"/>
        <end position="358"/>
    </location>
</feature>
<feature type="compositionally biased region" description="Polar residues" evidence="1">
    <location>
        <begin position="334"/>
        <end position="354"/>
    </location>
</feature>
<keyword evidence="3" id="KW-1185">Reference proteome</keyword>
<protein>
    <recommendedName>
        <fullName evidence="4">Bacteriophage tail tape measure C-terminal domain-containing protein</fullName>
    </recommendedName>
</protein>